<feature type="transmembrane region" description="Helical" evidence="13">
    <location>
        <begin position="179"/>
        <end position="195"/>
    </location>
</feature>
<dbReference type="PANTHER" id="PTHR35864">
    <property type="entry name" value="ZINC METALLOPROTEASE MJ0611-RELATED"/>
    <property type="match status" value="1"/>
</dbReference>
<dbReference type="GeneID" id="5327358"/>
<dbReference type="Proteomes" id="UP000001106">
    <property type="component" value="Chromosome"/>
</dbReference>
<dbReference type="HOGENOM" id="CLU_099718_0_0_2"/>
<dbReference type="InterPro" id="IPR044537">
    <property type="entry name" value="Rip2-like"/>
</dbReference>
<sequence length="196" mass="22024">MMDLFKFNSIEIRDLAVSTFAIALIFAWNGGSIIPIINMNFIITFIVILIAVGTGFVLHELAHRTVARHFGAISEFRAWYNGLAIALVLKILIGTTFIAPGAVYIWKDYLTSRENGLISIAGPLTNVALAIVFYMFYLMHIPIISDIGYHGYYINIFLAGFNMIPIPPFDGSKILSWNPKIYLLTTIPLAYLIFFH</sequence>
<dbReference type="PANTHER" id="PTHR35864:SF1">
    <property type="entry name" value="ZINC METALLOPROTEASE YWHC-RELATED"/>
    <property type="match status" value="1"/>
</dbReference>
<evidence type="ECO:0000256" key="5">
    <source>
        <dbReference type="ARBA" id="ARBA00022670"/>
    </source>
</evidence>
<dbReference type="KEGG" id="mae:Maeo_1021"/>
<evidence type="ECO:0000256" key="7">
    <source>
        <dbReference type="ARBA" id="ARBA00022723"/>
    </source>
</evidence>
<feature type="transmembrane region" description="Helical" evidence="13">
    <location>
        <begin position="117"/>
        <end position="137"/>
    </location>
</feature>
<accession>A6UVS7</accession>
<keyword evidence="8" id="KW-0378">Hydrolase</keyword>
<dbReference type="GO" id="GO:0008237">
    <property type="term" value="F:metallopeptidase activity"/>
    <property type="evidence" value="ECO:0007669"/>
    <property type="project" value="UniProtKB-KW"/>
</dbReference>
<dbReference type="GO" id="GO:0005886">
    <property type="term" value="C:plasma membrane"/>
    <property type="evidence" value="ECO:0007669"/>
    <property type="project" value="UniProtKB-SubCell"/>
</dbReference>
<gene>
    <name evidence="14" type="ordered locus">Maeo_1021</name>
</gene>
<evidence type="ECO:0000313" key="14">
    <source>
        <dbReference type="EMBL" id="ABR56599.1"/>
    </source>
</evidence>
<evidence type="ECO:0000256" key="3">
    <source>
        <dbReference type="ARBA" id="ARBA00007931"/>
    </source>
</evidence>
<feature type="transmembrane region" description="Helical" evidence="13">
    <location>
        <begin position="149"/>
        <end position="167"/>
    </location>
</feature>
<evidence type="ECO:0000256" key="1">
    <source>
        <dbReference type="ARBA" id="ARBA00001947"/>
    </source>
</evidence>
<keyword evidence="6 13" id="KW-0812">Transmembrane</keyword>
<reference evidence="14" key="1">
    <citation type="submission" date="2007-06" db="EMBL/GenBank/DDBJ databases">
        <title>Complete sequence of Methanococcus aeolicus Nankai-3.</title>
        <authorList>
            <consortium name="US DOE Joint Genome Institute"/>
            <person name="Copeland A."/>
            <person name="Lucas S."/>
            <person name="Lapidus A."/>
            <person name="Barry K."/>
            <person name="Glavina del Rio T."/>
            <person name="Dalin E."/>
            <person name="Tice H."/>
            <person name="Pitluck S."/>
            <person name="Chain P."/>
            <person name="Malfatti S."/>
            <person name="Shin M."/>
            <person name="Vergez L."/>
            <person name="Schmutz J."/>
            <person name="Larimer F."/>
            <person name="Land M."/>
            <person name="Hauser L."/>
            <person name="Kyrpides N."/>
            <person name="Lykidis A."/>
            <person name="Sieprawska-Lupa M."/>
            <person name="Whitman W.B."/>
            <person name="Richardson P."/>
        </authorList>
    </citation>
    <scope>NUCLEOTIDE SEQUENCE [LARGE SCALE GENOMIC DNA]</scope>
    <source>
        <strain evidence="14">Nankai-3</strain>
    </source>
</reference>
<feature type="transmembrane region" description="Helical" evidence="13">
    <location>
        <begin position="36"/>
        <end position="58"/>
    </location>
</feature>
<evidence type="ECO:0000256" key="12">
    <source>
        <dbReference type="ARBA" id="ARBA00023136"/>
    </source>
</evidence>
<comment type="cofactor">
    <cofactor evidence="1">
        <name>Zn(2+)</name>
        <dbReference type="ChEBI" id="CHEBI:29105"/>
    </cofactor>
</comment>
<dbReference type="eggNOG" id="arCOG00614">
    <property type="taxonomic scope" value="Archaea"/>
</dbReference>
<evidence type="ECO:0000256" key="10">
    <source>
        <dbReference type="ARBA" id="ARBA00022989"/>
    </source>
</evidence>
<evidence type="ECO:0000256" key="8">
    <source>
        <dbReference type="ARBA" id="ARBA00022801"/>
    </source>
</evidence>
<dbReference type="CDD" id="cd06158">
    <property type="entry name" value="S2P-M50_like_1"/>
    <property type="match status" value="1"/>
</dbReference>
<dbReference type="EMBL" id="CP000743">
    <property type="protein sequence ID" value="ABR56599.1"/>
    <property type="molecule type" value="Genomic_DNA"/>
</dbReference>
<protein>
    <submittedName>
        <fullName evidence="14">Peptidase M50</fullName>
    </submittedName>
</protein>
<comment type="similarity">
    <text evidence="3">Belongs to the peptidase M50B family.</text>
</comment>
<evidence type="ECO:0000256" key="6">
    <source>
        <dbReference type="ARBA" id="ARBA00022692"/>
    </source>
</evidence>
<proteinExistence type="inferred from homology"/>
<dbReference type="RefSeq" id="WP_011973731.1">
    <property type="nucleotide sequence ID" value="NC_009635.1"/>
</dbReference>
<dbReference type="GO" id="GO:0046872">
    <property type="term" value="F:metal ion binding"/>
    <property type="evidence" value="ECO:0007669"/>
    <property type="project" value="UniProtKB-KW"/>
</dbReference>
<keyword evidence="15" id="KW-1185">Reference proteome</keyword>
<evidence type="ECO:0000256" key="13">
    <source>
        <dbReference type="SAM" id="Phobius"/>
    </source>
</evidence>
<keyword evidence="9" id="KW-0862">Zinc</keyword>
<keyword evidence="12 13" id="KW-0472">Membrane</keyword>
<name>A6UVS7_META3</name>
<dbReference type="GO" id="GO:0006508">
    <property type="term" value="P:proteolysis"/>
    <property type="evidence" value="ECO:0007669"/>
    <property type="project" value="UniProtKB-KW"/>
</dbReference>
<dbReference type="InterPro" id="IPR052348">
    <property type="entry name" value="Metallopeptidase_M50B"/>
</dbReference>
<organism evidence="14 15">
    <name type="scientific">Methanococcus aeolicus (strain ATCC BAA-1280 / DSM 17508 / OCM 812 / Nankai-3)</name>
    <dbReference type="NCBI Taxonomy" id="419665"/>
    <lineage>
        <taxon>Archaea</taxon>
        <taxon>Methanobacteriati</taxon>
        <taxon>Methanobacteriota</taxon>
        <taxon>Methanomada group</taxon>
        <taxon>Methanococci</taxon>
        <taxon>Methanococcales</taxon>
        <taxon>Methanococcaceae</taxon>
        <taxon>Methanococcus</taxon>
    </lineage>
</organism>
<dbReference type="STRING" id="419665.Maeo_1021"/>
<keyword evidence="7" id="KW-0479">Metal-binding</keyword>
<keyword evidence="11" id="KW-0482">Metalloprotease</keyword>
<evidence type="ECO:0000256" key="11">
    <source>
        <dbReference type="ARBA" id="ARBA00023049"/>
    </source>
</evidence>
<evidence type="ECO:0000256" key="9">
    <source>
        <dbReference type="ARBA" id="ARBA00022833"/>
    </source>
</evidence>
<feature type="transmembrane region" description="Helical" evidence="13">
    <location>
        <begin position="79"/>
        <end position="105"/>
    </location>
</feature>
<dbReference type="AlphaFoldDB" id="A6UVS7"/>
<evidence type="ECO:0000256" key="4">
    <source>
        <dbReference type="ARBA" id="ARBA00022475"/>
    </source>
</evidence>
<keyword evidence="10 13" id="KW-1133">Transmembrane helix</keyword>
<comment type="subcellular location">
    <subcellularLocation>
        <location evidence="2">Cell membrane</location>
        <topology evidence="2">Multi-pass membrane protein</topology>
    </subcellularLocation>
</comment>
<evidence type="ECO:0000313" key="15">
    <source>
        <dbReference type="Proteomes" id="UP000001106"/>
    </source>
</evidence>
<keyword evidence="5" id="KW-0645">Protease</keyword>
<evidence type="ECO:0000256" key="2">
    <source>
        <dbReference type="ARBA" id="ARBA00004651"/>
    </source>
</evidence>
<keyword evidence="4" id="KW-1003">Cell membrane</keyword>